<dbReference type="Gene3D" id="3.40.50.720">
    <property type="entry name" value="NAD(P)-binding Rossmann-like Domain"/>
    <property type="match status" value="1"/>
</dbReference>
<reference evidence="1 2" key="1">
    <citation type="submission" date="2018-11" db="EMBL/GenBank/DDBJ databases">
        <authorList>
            <person name="Mardanov A.V."/>
            <person name="Ravin N.V."/>
            <person name="Dedysh S.N."/>
        </authorList>
    </citation>
    <scope>NUCLEOTIDE SEQUENCE [LARGE SCALE GENOMIC DNA]</scope>
    <source>
        <strain evidence="1 2">AF10</strain>
    </source>
</reference>
<dbReference type="AlphaFoldDB" id="A0A4Q0T2I7"/>
<organism evidence="1 2">
    <name type="scientific">Granulicella sibirica</name>
    <dbReference type="NCBI Taxonomy" id="2479048"/>
    <lineage>
        <taxon>Bacteria</taxon>
        <taxon>Pseudomonadati</taxon>
        <taxon>Acidobacteriota</taxon>
        <taxon>Terriglobia</taxon>
        <taxon>Terriglobales</taxon>
        <taxon>Acidobacteriaceae</taxon>
        <taxon>Granulicella</taxon>
    </lineage>
</organism>
<sequence>MPEGHHTPRPDRQPSDIATTAVFFASSDSGWATGQTLILAGGARQ</sequence>
<evidence type="ECO:0008006" key="3">
    <source>
        <dbReference type="Google" id="ProtNLM"/>
    </source>
</evidence>
<protein>
    <recommendedName>
        <fullName evidence="3">3-oxoacyl-[acyl-carrier protein] reductase</fullName>
    </recommendedName>
</protein>
<proteinExistence type="predicted"/>
<name>A0A4Q0T2I7_9BACT</name>
<accession>A0A4Q0T2I7</accession>
<dbReference type="SUPFAM" id="SSF51735">
    <property type="entry name" value="NAD(P)-binding Rossmann-fold domains"/>
    <property type="match status" value="1"/>
</dbReference>
<reference evidence="2" key="2">
    <citation type="submission" date="2019-02" db="EMBL/GenBank/DDBJ databases">
        <title>Granulicella sibirica sp. nov., a psychrotolerant acidobacterium isolated from an organic soil layer in forested tundra, West Siberia.</title>
        <authorList>
            <person name="Oshkin I.Y."/>
            <person name="Kulichevskaya I.S."/>
            <person name="Rijpstra W.I.C."/>
            <person name="Sinninghe Damste J.S."/>
            <person name="Rakitin A.L."/>
            <person name="Ravin N.V."/>
            <person name="Dedysh S.N."/>
        </authorList>
    </citation>
    <scope>NUCLEOTIDE SEQUENCE [LARGE SCALE GENOMIC DNA]</scope>
    <source>
        <strain evidence="2">AF10</strain>
    </source>
</reference>
<dbReference type="RefSeq" id="WP_192898014.1">
    <property type="nucleotide sequence ID" value="NZ_RDSM01000002.1"/>
</dbReference>
<dbReference type="Proteomes" id="UP000289437">
    <property type="component" value="Unassembled WGS sequence"/>
</dbReference>
<dbReference type="EMBL" id="RDSM01000002">
    <property type="protein sequence ID" value="RXH55781.1"/>
    <property type="molecule type" value="Genomic_DNA"/>
</dbReference>
<dbReference type="InterPro" id="IPR036291">
    <property type="entry name" value="NAD(P)-bd_dom_sf"/>
</dbReference>
<keyword evidence="2" id="KW-1185">Reference proteome</keyword>
<comment type="caution">
    <text evidence="1">The sequence shown here is derived from an EMBL/GenBank/DDBJ whole genome shotgun (WGS) entry which is preliminary data.</text>
</comment>
<evidence type="ECO:0000313" key="2">
    <source>
        <dbReference type="Proteomes" id="UP000289437"/>
    </source>
</evidence>
<gene>
    <name evidence="1" type="ORF">GRAN_2638</name>
</gene>
<evidence type="ECO:0000313" key="1">
    <source>
        <dbReference type="EMBL" id="RXH55781.1"/>
    </source>
</evidence>